<evidence type="ECO:0000313" key="2">
    <source>
        <dbReference type="Proteomes" id="UP001597526"/>
    </source>
</evidence>
<dbReference type="RefSeq" id="WP_377767588.1">
    <property type="nucleotide sequence ID" value="NZ_JBHULB010000017.1"/>
</dbReference>
<gene>
    <name evidence="1" type="ORF">ACFSQJ_13975</name>
</gene>
<accession>A0ABW5MZQ8</accession>
<name>A0ABW5MZQ8_9FLAO</name>
<comment type="caution">
    <text evidence="1">The sequence shown here is derived from an EMBL/GenBank/DDBJ whole genome shotgun (WGS) entry which is preliminary data.</text>
</comment>
<sequence length="357" mass="42251">MITLFRKIRQRLLSEGKTGKPALPAGRYFKYAIGEIALVMIGILLALQVNNWNEKNLQAKNFDLILDALENELIENIEEANFEIPLFRASLLKMDKILSNEVTKNDFMMDSGLRNLIREDKFDFNLDDINALVKNQENFPEKFKVLIPSLKKILKIERRHNIFETQYQKQYSNYTQFLITNQSWYGKISNERIDSLQLKEEVEFYLNNFSYKNYLKAYKWNMSDLVREGISIKNACLTILAEIKRIRENYKKDEIVKLFTKYNMLPFKEKTCNHPKNNDEYERQVHLPFYNSTNREIELKWQNYDNNVVSILKLKPGELMVNAAKNRIREKVVVELLVEGNCIKKYEGIENGFILIE</sequence>
<keyword evidence="2" id="KW-1185">Reference proteome</keyword>
<dbReference type="EMBL" id="JBHULB010000017">
    <property type="protein sequence ID" value="MFD2588049.1"/>
    <property type="molecule type" value="Genomic_DNA"/>
</dbReference>
<protein>
    <submittedName>
        <fullName evidence="1">Uncharacterized protein</fullName>
    </submittedName>
</protein>
<organism evidence="1 2">
    <name type="scientific">Croceitalea marina</name>
    <dbReference type="NCBI Taxonomy" id="1775166"/>
    <lineage>
        <taxon>Bacteria</taxon>
        <taxon>Pseudomonadati</taxon>
        <taxon>Bacteroidota</taxon>
        <taxon>Flavobacteriia</taxon>
        <taxon>Flavobacteriales</taxon>
        <taxon>Flavobacteriaceae</taxon>
        <taxon>Croceitalea</taxon>
    </lineage>
</organism>
<evidence type="ECO:0000313" key="1">
    <source>
        <dbReference type="EMBL" id="MFD2588049.1"/>
    </source>
</evidence>
<dbReference type="Proteomes" id="UP001597526">
    <property type="component" value="Unassembled WGS sequence"/>
</dbReference>
<proteinExistence type="predicted"/>
<reference evidence="2" key="1">
    <citation type="journal article" date="2019" name="Int. J. Syst. Evol. Microbiol.">
        <title>The Global Catalogue of Microorganisms (GCM) 10K type strain sequencing project: providing services to taxonomists for standard genome sequencing and annotation.</title>
        <authorList>
            <consortium name="The Broad Institute Genomics Platform"/>
            <consortium name="The Broad Institute Genome Sequencing Center for Infectious Disease"/>
            <person name="Wu L."/>
            <person name="Ma J."/>
        </authorList>
    </citation>
    <scope>NUCLEOTIDE SEQUENCE [LARGE SCALE GENOMIC DNA]</scope>
    <source>
        <strain evidence="2">KCTC 52368</strain>
    </source>
</reference>